<dbReference type="EMBL" id="CP025121">
    <property type="protein sequence ID" value="AYJ01397.1"/>
    <property type="molecule type" value="Genomic_DNA"/>
</dbReference>
<feature type="transmembrane region" description="Helical" evidence="1">
    <location>
        <begin position="7"/>
        <end position="29"/>
    </location>
</feature>
<evidence type="ECO:0000313" key="3">
    <source>
        <dbReference type="Proteomes" id="UP000272462"/>
    </source>
</evidence>
<reference evidence="2 3" key="1">
    <citation type="journal article" date="2018" name="BMC Genomics">
        <title>Comparative genome analysis of jujube witches'-broom Phytoplasma, an obligate pathogen that causes jujube witches'-broom disease.</title>
        <authorList>
            <person name="Wang J."/>
            <person name="Song L."/>
            <person name="Jiao Q."/>
            <person name="Yang S."/>
            <person name="Gao R."/>
            <person name="Lu X."/>
            <person name="Zhou G."/>
        </authorList>
    </citation>
    <scope>NUCLEOTIDE SEQUENCE [LARGE SCALE GENOMIC DNA]</scope>
    <source>
        <strain evidence="2">Jwb-nky</strain>
    </source>
</reference>
<dbReference type="AlphaFoldDB" id="A0A660HMY0"/>
<sequence length="260" mass="31120">MSKEKKFLFIVISSIFNFIVILILIFVYFKLQTKSNDLQKSIENIKLEKLNTPSEHEVNEDKEGILEKFEQEFKEQKFFLNDIGYPSSNLKELNNIEDKIKELQSTFKTNKQDKKSKDTFEKYKKYFTDESNSVSDRNEKANFDALAEYMSKYLKICETRDKYILDLEEGNKTRFNKSDLRYREDKVLKLRQYLNGYAFLLELTLDGVKQIERLIKSSFSEIEKNHLTELKYIISKDYTKFLLNLIRQERSEVLIKELLH</sequence>
<evidence type="ECO:0000313" key="2">
    <source>
        <dbReference type="EMBL" id="AYJ01397.1"/>
    </source>
</evidence>
<organism evidence="2 3">
    <name type="scientific">Ziziphus jujuba witches'-broom phytoplasma</name>
    <dbReference type="NCBI Taxonomy" id="135727"/>
    <lineage>
        <taxon>Bacteria</taxon>
        <taxon>Bacillati</taxon>
        <taxon>Mycoplasmatota</taxon>
        <taxon>Mollicutes</taxon>
        <taxon>Acholeplasmatales</taxon>
        <taxon>Acholeplasmataceae</taxon>
        <taxon>Candidatus Phytoplasma</taxon>
        <taxon>16SrV (Elm yellows group)</taxon>
    </lineage>
</organism>
<keyword evidence="3" id="KW-1185">Reference proteome</keyword>
<dbReference type="KEGG" id="pzi:CWO85_02695"/>
<accession>A0A660HMY0</accession>
<protein>
    <submittedName>
        <fullName evidence="2">Uncharacterized protein</fullName>
    </submittedName>
</protein>
<keyword evidence="1" id="KW-0472">Membrane</keyword>
<keyword evidence="1" id="KW-0812">Transmembrane</keyword>
<dbReference type="Proteomes" id="UP000272462">
    <property type="component" value="Chromosome"/>
</dbReference>
<keyword evidence="1" id="KW-1133">Transmembrane helix</keyword>
<proteinExistence type="predicted"/>
<name>A0A660HMY0_ZIZJU</name>
<dbReference type="RefSeq" id="WP_121464110.1">
    <property type="nucleotide sequence ID" value="NZ_CP025121.1"/>
</dbReference>
<gene>
    <name evidence="2" type="ORF">CWO85_02695</name>
</gene>
<evidence type="ECO:0000256" key="1">
    <source>
        <dbReference type="SAM" id="Phobius"/>
    </source>
</evidence>